<name>A0AAD6ZPR1_9AGAR</name>
<sequence length="175" mass="19818">MKSSPARPPPVDSNLGLSSEPTGKNLLLLVSRCPHSSAPRSSPTRRRFAEWKAHSFLLGFFVLLLLRVTYAREHTAASSMHTVHVCVSNSVAALSSRILGSACFAAHLWTSPAICMLAWHFHEWHTVCYATCARAASLLGHSGRYWRTFLFSGPLPLREYHRALWRHRPRRWRGF</sequence>
<reference evidence="2" key="1">
    <citation type="submission" date="2023-03" db="EMBL/GenBank/DDBJ databases">
        <title>Massive genome expansion in bonnet fungi (Mycena s.s.) driven by repeated elements and novel gene families across ecological guilds.</title>
        <authorList>
            <consortium name="Lawrence Berkeley National Laboratory"/>
            <person name="Harder C.B."/>
            <person name="Miyauchi S."/>
            <person name="Viragh M."/>
            <person name="Kuo A."/>
            <person name="Thoen E."/>
            <person name="Andreopoulos B."/>
            <person name="Lu D."/>
            <person name="Skrede I."/>
            <person name="Drula E."/>
            <person name="Henrissat B."/>
            <person name="Morin E."/>
            <person name="Kohler A."/>
            <person name="Barry K."/>
            <person name="LaButti K."/>
            <person name="Morin E."/>
            <person name="Salamov A."/>
            <person name="Lipzen A."/>
            <person name="Mereny Z."/>
            <person name="Hegedus B."/>
            <person name="Baldrian P."/>
            <person name="Stursova M."/>
            <person name="Weitz H."/>
            <person name="Taylor A."/>
            <person name="Grigoriev I.V."/>
            <person name="Nagy L.G."/>
            <person name="Martin F."/>
            <person name="Kauserud H."/>
        </authorList>
    </citation>
    <scope>NUCLEOTIDE SEQUENCE</scope>
    <source>
        <strain evidence="2">CBHHK002</strain>
    </source>
</reference>
<feature type="compositionally biased region" description="Pro residues" evidence="1">
    <location>
        <begin position="1"/>
        <end position="11"/>
    </location>
</feature>
<evidence type="ECO:0000256" key="1">
    <source>
        <dbReference type="SAM" id="MobiDB-lite"/>
    </source>
</evidence>
<evidence type="ECO:0000313" key="3">
    <source>
        <dbReference type="EMBL" id="KAJ7331579.1"/>
    </source>
</evidence>
<protein>
    <submittedName>
        <fullName evidence="2">Uncharacterized protein</fullName>
    </submittedName>
</protein>
<dbReference type="AlphaFoldDB" id="A0AAD6ZPR1"/>
<comment type="caution">
    <text evidence="2">The sequence shown here is derived from an EMBL/GenBank/DDBJ whole genome shotgun (WGS) entry which is preliminary data.</text>
</comment>
<evidence type="ECO:0000313" key="2">
    <source>
        <dbReference type="EMBL" id="KAJ7331490.1"/>
    </source>
</evidence>
<feature type="region of interest" description="Disordered" evidence="1">
    <location>
        <begin position="1"/>
        <end position="20"/>
    </location>
</feature>
<dbReference type="EMBL" id="JARIHO010000035">
    <property type="protein sequence ID" value="KAJ7331490.1"/>
    <property type="molecule type" value="Genomic_DNA"/>
</dbReference>
<keyword evidence="4" id="KW-1185">Reference proteome</keyword>
<dbReference type="Proteomes" id="UP001218218">
    <property type="component" value="Unassembled WGS sequence"/>
</dbReference>
<gene>
    <name evidence="2" type="ORF">DFH08DRAFT_309173</name>
    <name evidence="3" type="ORF">DFH08DRAFT_309769</name>
</gene>
<accession>A0AAD6ZPR1</accession>
<dbReference type="EMBL" id="JARIHO010000035">
    <property type="protein sequence ID" value="KAJ7331579.1"/>
    <property type="molecule type" value="Genomic_DNA"/>
</dbReference>
<organism evidence="2 4">
    <name type="scientific">Mycena albidolilacea</name>
    <dbReference type="NCBI Taxonomy" id="1033008"/>
    <lineage>
        <taxon>Eukaryota</taxon>
        <taxon>Fungi</taxon>
        <taxon>Dikarya</taxon>
        <taxon>Basidiomycota</taxon>
        <taxon>Agaricomycotina</taxon>
        <taxon>Agaricomycetes</taxon>
        <taxon>Agaricomycetidae</taxon>
        <taxon>Agaricales</taxon>
        <taxon>Marasmiineae</taxon>
        <taxon>Mycenaceae</taxon>
        <taxon>Mycena</taxon>
    </lineage>
</organism>
<evidence type="ECO:0000313" key="4">
    <source>
        <dbReference type="Proteomes" id="UP001218218"/>
    </source>
</evidence>
<proteinExistence type="predicted"/>